<feature type="active site" description="Charge relay system" evidence="8">
    <location>
        <position position="251"/>
    </location>
</feature>
<evidence type="ECO:0000256" key="7">
    <source>
        <dbReference type="ARBA" id="ARBA00023157"/>
    </source>
</evidence>
<keyword evidence="4 12" id="KW-0378">Hydrolase</keyword>
<comment type="caution">
    <text evidence="12">The sequence shown here is derived from an EMBL/GenBank/DDBJ whole genome shotgun (WGS) entry which is preliminary data.</text>
</comment>
<evidence type="ECO:0000313" key="13">
    <source>
        <dbReference type="Proteomes" id="UP000572051"/>
    </source>
</evidence>
<dbReference type="EMBL" id="JACCFS010000001">
    <property type="protein sequence ID" value="NYJ36096.1"/>
    <property type="molecule type" value="Genomic_DNA"/>
</dbReference>
<dbReference type="SUPFAM" id="SSF50494">
    <property type="entry name" value="Trypsin-like serine proteases"/>
    <property type="match status" value="1"/>
</dbReference>
<evidence type="ECO:0000256" key="3">
    <source>
        <dbReference type="ARBA" id="ARBA00022729"/>
    </source>
</evidence>
<dbReference type="GO" id="GO:0004252">
    <property type="term" value="F:serine-type endopeptidase activity"/>
    <property type="evidence" value="ECO:0007669"/>
    <property type="project" value="InterPro"/>
</dbReference>
<dbReference type="InterPro" id="IPR043504">
    <property type="entry name" value="Peptidase_S1_PA_chymotrypsin"/>
</dbReference>
<feature type="disulfide bond" evidence="9">
    <location>
        <begin position="291"/>
        <end position="301"/>
    </location>
</feature>
<protein>
    <submittedName>
        <fullName evidence="12">Streptogrisin C</fullName>
        <ecNumber evidence="12">3.4.21.-</ecNumber>
    </submittedName>
</protein>
<feature type="disulfide bond" evidence="9">
    <location>
        <begin position="328"/>
        <end position="355"/>
    </location>
</feature>
<organism evidence="12 13">
    <name type="scientific">Nocardiopsis aegyptia</name>
    <dbReference type="NCBI Taxonomy" id="220378"/>
    <lineage>
        <taxon>Bacteria</taxon>
        <taxon>Bacillati</taxon>
        <taxon>Actinomycetota</taxon>
        <taxon>Actinomycetes</taxon>
        <taxon>Streptosporangiales</taxon>
        <taxon>Nocardiopsidaceae</taxon>
        <taxon>Nocardiopsis</taxon>
    </lineage>
</organism>
<dbReference type="GO" id="GO:0006508">
    <property type="term" value="P:proteolysis"/>
    <property type="evidence" value="ECO:0007669"/>
    <property type="project" value="UniProtKB-KW"/>
</dbReference>
<dbReference type="PIRSF" id="PIRSF001134">
    <property type="entry name" value="Streptogrisin"/>
    <property type="match status" value="1"/>
</dbReference>
<evidence type="ECO:0000256" key="4">
    <source>
        <dbReference type="ARBA" id="ARBA00022801"/>
    </source>
</evidence>
<feature type="active site" description="Charge relay system" evidence="8">
    <location>
        <position position="221"/>
    </location>
</feature>
<dbReference type="Gene3D" id="3.30.300.50">
    <property type="match status" value="2"/>
</dbReference>
<dbReference type="AlphaFoldDB" id="A0A7Z0EQX5"/>
<keyword evidence="6" id="KW-0865">Zymogen</keyword>
<keyword evidence="13" id="KW-1185">Reference proteome</keyword>
<evidence type="ECO:0000256" key="1">
    <source>
        <dbReference type="ARBA" id="ARBA00007664"/>
    </source>
</evidence>
<name>A0A7Z0EQX5_9ACTN</name>
<keyword evidence="2" id="KW-0645">Protease</keyword>
<dbReference type="InterPro" id="IPR001316">
    <property type="entry name" value="Pept_S1A_streptogrisin"/>
</dbReference>
<dbReference type="Gene3D" id="2.40.10.10">
    <property type="entry name" value="Trypsin-like serine proteases"/>
    <property type="match status" value="2"/>
</dbReference>
<evidence type="ECO:0000256" key="5">
    <source>
        <dbReference type="ARBA" id="ARBA00022825"/>
    </source>
</evidence>
<keyword evidence="3 10" id="KW-0732">Signal</keyword>
<evidence type="ECO:0000256" key="9">
    <source>
        <dbReference type="PIRSR" id="PIRSR001134-2"/>
    </source>
</evidence>
<gene>
    <name evidence="12" type="ORF">HNR10_003977</name>
</gene>
<dbReference type="InterPro" id="IPR009003">
    <property type="entry name" value="Peptidase_S1_PA"/>
</dbReference>
<keyword evidence="7 9" id="KW-1015">Disulfide bond</keyword>
<dbReference type="Proteomes" id="UP000572051">
    <property type="component" value="Unassembled WGS sequence"/>
</dbReference>
<feature type="active site" description="Charge relay system" evidence="8">
    <location>
        <position position="334"/>
    </location>
</feature>
<feature type="chain" id="PRO_5030755004" evidence="10">
    <location>
        <begin position="30"/>
        <end position="380"/>
    </location>
</feature>
<evidence type="ECO:0000256" key="10">
    <source>
        <dbReference type="SAM" id="SignalP"/>
    </source>
</evidence>
<dbReference type="InterPro" id="IPR004236">
    <property type="entry name" value="Pept_S1_alpha_lytic"/>
</dbReference>
<sequence length="380" mass="39029">MHRSPLGRAVGTATLAFGLALTATGAVSADSVPTDLPDEQMAAMQEAFGLSEAGVTDLLDAQAEAAELEAELRDELGADFGGAVFDTDTHELTVQVTDAAAIGDVRRAGAEPDLVSHGEDVLGDAVAALDTADAPDTVHGWYADPELDSVVIEVDEGAAEDAEALAAEAGVDAVTVQESADRPRTYTDIVGGNPYYFQDSGSWYVCSVGFGVVGGYVTAGHCGDEGSDTWNDVPGTQQIGTVAGSVFPRSDMAWVEITNPDFTATPLVNDYDGGAVTVTGSTEAPVGAAVCRSGRTTGWQCGVIEAKDQTVRYPRGQHVHGLTRTTACAEGGDSGGSWLAGTEAQGVTSGGSGDCTSGGTTYFQPVNPILERWNLTLLTG</sequence>
<evidence type="ECO:0000313" key="12">
    <source>
        <dbReference type="EMBL" id="NYJ36096.1"/>
    </source>
</evidence>
<feature type="signal peptide" evidence="10">
    <location>
        <begin position="1"/>
        <end position="29"/>
    </location>
</feature>
<accession>A0A7Z0EQX5</accession>
<feature type="disulfide bond" evidence="9">
    <location>
        <begin position="206"/>
        <end position="222"/>
    </location>
</feature>
<dbReference type="InterPro" id="IPR037295">
    <property type="entry name" value="Alpha-lytic_protease_prodomain"/>
</dbReference>
<evidence type="ECO:0000259" key="11">
    <source>
        <dbReference type="Pfam" id="PF02983"/>
    </source>
</evidence>
<dbReference type="EC" id="3.4.21.-" evidence="12"/>
<dbReference type="CDD" id="cd21112">
    <property type="entry name" value="alphaLP-like"/>
    <property type="match status" value="1"/>
</dbReference>
<evidence type="ECO:0000256" key="2">
    <source>
        <dbReference type="ARBA" id="ARBA00022670"/>
    </source>
</evidence>
<feature type="domain" description="Peptidase S1A alpha-lytic prodomain" evidence="11">
    <location>
        <begin position="122"/>
        <end position="173"/>
    </location>
</feature>
<keyword evidence="5" id="KW-0720">Serine protease</keyword>
<dbReference type="GO" id="GO:0005576">
    <property type="term" value="C:extracellular region"/>
    <property type="evidence" value="ECO:0007669"/>
    <property type="project" value="InterPro"/>
</dbReference>
<dbReference type="InterPro" id="IPR035070">
    <property type="entry name" value="Streptogrisin_prodomain"/>
</dbReference>
<comment type="similarity">
    <text evidence="1">Belongs to the peptidase S1 family.</text>
</comment>
<dbReference type="Pfam" id="PF02983">
    <property type="entry name" value="Pro_Al_protease"/>
    <property type="match status" value="1"/>
</dbReference>
<reference evidence="12 13" key="1">
    <citation type="submission" date="2020-07" db="EMBL/GenBank/DDBJ databases">
        <title>Sequencing the genomes of 1000 actinobacteria strains.</title>
        <authorList>
            <person name="Klenk H.-P."/>
        </authorList>
    </citation>
    <scope>NUCLEOTIDE SEQUENCE [LARGE SCALE GENOMIC DNA]</scope>
    <source>
        <strain evidence="12 13">DSM 44442</strain>
    </source>
</reference>
<evidence type="ECO:0000256" key="6">
    <source>
        <dbReference type="ARBA" id="ARBA00023145"/>
    </source>
</evidence>
<dbReference type="SUPFAM" id="SSF54806">
    <property type="entry name" value="Alpha-lytic protease prodomain"/>
    <property type="match status" value="1"/>
</dbReference>
<dbReference type="RefSeq" id="WP_179825774.1">
    <property type="nucleotide sequence ID" value="NZ_JACCFS010000001.1"/>
</dbReference>
<evidence type="ECO:0000256" key="8">
    <source>
        <dbReference type="PIRSR" id="PIRSR001134-1"/>
    </source>
</evidence>
<proteinExistence type="inferred from homology"/>
<dbReference type="PRINTS" id="PR00861">
    <property type="entry name" value="ALYTICPTASE"/>
</dbReference>